<dbReference type="OrthoDB" id="142218at2"/>
<evidence type="ECO:0000313" key="3">
    <source>
        <dbReference type="EMBL" id="EOT26332.1"/>
    </source>
</evidence>
<keyword evidence="4" id="KW-1185">Reference proteome</keyword>
<dbReference type="PANTHER" id="PTHR33744">
    <property type="entry name" value="CARBOHYDRATE DIACID REGULATOR"/>
    <property type="match status" value="1"/>
</dbReference>
<reference evidence="3 4" key="1">
    <citation type="submission" date="2013-03" db="EMBL/GenBank/DDBJ databases">
        <title>The Genome Sequence of Enterococcus saccharolyticus ATCC_43076 (Illumina only assembly).</title>
        <authorList>
            <consortium name="The Broad Institute Genomics Platform"/>
            <consortium name="The Broad Institute Genome Sequencing Center for Infectious Disease"/>
            <person name="Earl A."/>
            <person name="Russ C."/>
            <person name="Gilmore M."/>
            <person name="Surin D."/>
            <person name="Walker B."/>
            <person name="Young S."/>
            <person name="Zeng Q."/>
            <person name="Gargeya S."/>
            <person name="Fitzgerald M."/>
            <person name="Haas B."/>
            <person name="Abouelleil A."/>
            <person name="Allen A.W."/>
            <person name="Alvarado L."/>
            <person name="Arachchi H.M."/>
            <person name="Berlin A.M."/>
            <person name="Chapman S.B."/>
            <person name="Gainer-Dewar J."/>
            <person name="Goldberg J."/>
            <person name="Griggs A."/>
            <person name="Gujja S."/>
            <person name="Hansen M."/>
            <person name="Howarth C."/>
            <person name="Imamovic A."/>
            <person name="Ireland A."/>
            <person name="Larimer J."/>
            <person name="McCowan C."/>
            <person name="Murphy C."/>
            <person name="Pearson M."/>
            <person name="Poon T.W."/>
            <person name="Priest M."/>
            <person name="Roberts A."/>
            <person name="Saif S."/>
            <person name="Shea T."/>
            <person name="Sisk P."/>
            <person name="Sykes S."/>
            <person name="Wortman J."/>
            <person name="Nusbaum C."/>
            <person name="Birren B."/>
        </authorList>
    </citation>
    <scope>NUCLEOTIDE SEQUENCE [LARGE SCALE GENOMIC DNA]</scope>
    <source>
        <strain evidence="3 4">ATCC 43076</strain>
    </source>
</reference>
<gene>
    <name evidence="3" type="ORF">OMQ_02107</name>
</gene>
<name>S0N4S6_9ENTE</name>
<dbReference type="PANTHER" id="PTHR33744:SF16">
    <property type="entry name" value="CARBOHYDRATE DIACID REGULATOR"/>
    <property type="match status" value="1"/>
</dbReference>
<dbReference type="InterPro" id="IPR042070">
    <property type="entry name" value="PucR_C-HTH_sf"/>
</dbReference>
<dbReference type="RefSeq" id="WP_016175868.1">
    <property type="nucleotide sequence ID" value="NZ_KE136390.1"/>
</dbReference>
<dbReference type="Pfam" id="PF13556">
    <property type="entry name" value="HTH_30"/>
    <property type="match status" value="1"/>
</dbReference>
<dbReference type="eggNOG" id="COG2508">
    <property type="taxonomic scope" value="Bacteria"/>
</dbReference>
<dbReference type="PATRIC" id="fig|1139996.3.peg.2072"/>
<protein>
    <recommendedName>
        <fullName evidence="5">PucR family transcriptional regulator</fullName>
    </recommendedName>
</protein>
<dbReference type="Pfam" id="PF07905">
    <property type="entry name" value="PucR"/>
    <property type="match status" value="1"/>
</dbReference>
<feature type="domain" description="Purine catabolism PurC-like" evidence="1">
    <location>
        <begin position="5"/>
        <end position="122"/>
    </location>
</feature>
<dbReference type="AlphaFoldDB" id="S0N4S6"/>
<dbReference type="EMBL" id="AHYT01000010">
    <property type="protein sequence ID" value="EOT26332.1"/>
    <property type="molecule type" value="Genomic_DNA"/>
</dbReference>
<dbReference type="InterPro" id="IPR051448">
    <property type="entry name" value="CdaR-like_regulators"/>
</dbReference>
<evidence type="ECO:0000259" key="2">
    <source>
        <dbReference type="Pfam" id="PF13556"/>
    </source>
</evidence>
<dbReference type="InterPro" id="IPR012914">
    <property type="entry name" value="PucR_dom"/>
</dbReference>
<dbReference type="InterPro" id="IPR025736">
    <property type="entry name" value="PucR_C-HTH_dom"/>
</dbReference>
<feature type="domain" description="PucR C-terminal helix-turn-helix" evidence="2">
    <location>
        <begin position="459"/>
        <end position="511"/>
    </location>
</feature>
<evidence type="ECO:0000313" key="4">
    <source>
        <dbReference type="Proteomes" id="UP000014136"/>
    </source>
</evidence>
<dbReference type="HOGENOM" id="CLU_017436_3_2_9"/>
<dbReference type="Gene3D" id="1.10.10.2840">
    <property type="entry name" value="PucR C-terminal helix-turn-helix domain"/>
    <property type="match status" value="1"/>
</dbReference>
<accession>S0N4S6</accession>
<dbReference type="Proteomes" id="UP000014136">
    <property type="component" value="Unassembled WGS sequence"/>
</dbReference>
<dbReference type="STRING" id="41997.RV16_GL001982"/>
<evidence type="ECO:0000259" key="1">
    <source>
        <dbReference type="Pfam" id="PF07905"/>
    </source>
</evidence>
<sequence length="525" mass="62388">MKIKELMSLELFKTCKLLTENIGLDNDIDSAMVLEALDIENWSKKNQLILTSYYAFKDLTNAEITIFFQKMKKLGVSGLVVKTDRFISTIPTRLINLCFEYRIPLIKIEQDISYEKIILTIYEPLLNHQGHLLRTYYDVRQRFTKVERNLHSFNQIMETLYQLTEFPCTLKIPALSVDIHYGTSFENYIVSEKAYIETTEFTKHHYERLRLLPFDGGREITALKAEIKTNFTSECTLIVYQEKGTIDESHMMILENAIDILYERLQMEYLLKKDRYTRLNNLADAILQNTPTSLDELNSLLDDANMNRYKYYQGIAFSSNSEPDKQSKQEILTKLSALRKHEIFFEHYNYTIILYNLETPQQEIKKEQLLTLFDPTMIAEYEWTISLSLLKEKKELKEILLECLDTIRFNQLFRIDSIVSINDLGIFRYFMQENQIQQLEKLIPDKLYDLWENHYDLFLTLYSFFQSGRNYKKTAELLFMHSKSIRYRLNKIEHLLNIDLTNPIQLVNYEIGTYLLKTKRRDNDD</sequence>
<comment type="caution">
    <text evidence="3">The sequence shown here is derived from an EMBL/GenBank/DDBJ whole genome shotgun (WGS) entry which is preliminary data.</text>
</comment>
<evidence type="ECO:0008006" key="5">
    <source>
        <dbReference type="Google" id="ProtNLM"/>
    </source>
</evidence>
<organism evidence="3 4">
    <name type="scientific">Enterococcus saccharolyticus subsp. saccharolyticus ATCC 43076</name>
    <dbReference type="NCBI Taxonomy" id="1139996"/>
    <lineage>
        <taxon>Bacteria</taxon>
        <taxon>Bacillati</taxon>
        <taxon>Bacillota</taxon>
        <taxon>Bacilli</taxon>
        <taxon>Lactobacillales</taxon>
        <taxon>Enterococcaceae</taxon>
        <taxon>Enterococcus</taxon>
    </lineage>
</organism>
<proteinExistence type="predicted"/>